<dbReference type="Gene3D" id="3.30.2310.20">
    <property type="entry name" value="RelE-like"/>
    <property type="match status" value="1"/>
</dbReference>
<sequence>MAQVAKEDLRDLLEWSADRFGTDAMERYKSLIATALNDVAEDPDQPGRRKRPELGRGNGLGISV</sequence>
<accession>A0A9D1RPD9</accession>
<dbReference type="EMBL" id="DXGC01000039">
    <property type="protein sequence ID" value="HIW90788.1"/>
    <property type="molecule type" value="Genomic_DNA"/>
</dbReference>
<keyword evidence="1" id="KW-1277">Toxin-antitoxin system</keyword>
<feature type="region of interest" description="Disordered" evidence="2">
    <location>
        <begin position="39"/>
        <end position="64"/>
    </location>
</feature>
<dbReference type="Proteomes" id="UP000824190">
    <property type="component" value="Unassembled WGS sequence"/>
</dbReference>
<protein>
    <submittedName>
        <fullName evidence="3">Type II toxin-antitoxin system RelE/ParE family toxin</fullName>
    </submittedName>
</protein>
<evidence type="ECO:0000256" key="1">
    <source>
        <dbReference type="ARBA" id="ARBA00022649"/>
    </source>
</evidence>
<dbReference type="InterPro" id="IPR007712">
    <property type="entry name" value="RelE/ParE_toxin"/>
</dbReference>
<dbReference type="InterPro" id="IPR035093">
    <property type="entry name" value="RelE/ParE_toxin_dom_sf"/>
</dbReference>
<dbReference type="Pfam" id="PF05016">
    <property type="entry name" value="ParE_toxin"/>
    <property type="match status" value="1"/>
</dbReference>
<evidence type="ECO:0000256" key="2">
    <source>
        <dbReference type="SAM" id="MobiDB-lite"/>
    </source>
</evidence>
<organism evidence="3 4">
    <name type="scientific">Candidatus Corynebacterium avicola</name>
    <dbReference type="NCBI Taxonomy" id="2838527"/>
    <lineage>
        <taxon>Bacteria</taxon>
        <taxon>Bacillati</taxon>
        <taxon>Actinomycetota</taxon>
        <taxon>Actinomycetes</taxon>
        <taxon>Mycobacteriales</taxon>
        <taxon>Corynebacteriaceae</taxon>
        <taxon>Corynebacterium</taxon>
    </lineage>
</organism>
<reference evidence="3" key="1">
    <citation type="journal article" date="2021" name="PeerJ">
        <title>Extensive microbial diversity within the chicken gut microbiome revealed by metagenomics and culture.</title>
        <authorList>
            <person name="Gilroy R."/>
            <person name="Ravi A."/>
            <person name="Getino M."/>
            <person name="Pursley I."/>
            <person name="Horton D.L."/>
            <person name="Alikhan N.F."/>
            <person name="Baker D."/>
            <person name="Gharbi K."/>
            <person name="Hall N."/>
            <person name="Watson M."/>
            <person name="Adriaenssens E.M."/>
            <person name="Foster-Nyarko E."/>
            <person name="Jarju S."/>
            <person name="Secka A."/>
            <person name="Antonio M."/>
            <person name="Oren A."/>
            <person name="Chaudhuri R.R."/>
            <person name="La Ragione R."/>
            <person name="Hildebrand F."/>
            <person name="Pallen M.J."/>
        </authorList>
    </citation>
    <scope>NUCLEOTIDE SEQUENCE</scope>
    <source>
        <strain evidence="3">CHK32-1732</strain>
    </source>
</reference>
<evidence type="ECO:0000313" key="4">
    <source>
        <dbReference type="Proteomes" id="UP000824190"/>
    </source>
</evidence>
<comment type="caution">
    <text evidence="3">The sequence shown here is derived from an EMBL/GenBank/DDBJ whole genome shotgun (WGS) entry which is preliminary data.</text>
</comment>
<gene>
    <name evidence="3" type="ORF">H9870_03875</name>
</gene>
<dbReference type="AlphaFoldDB" id="A0A9D1RPD9"/>
<reference evidence="3" key="2">
    <citation type="submission" date="2021-04" db="EMBL/GenBank/DDBJ databases">
        <authorList>
            <person name="Gilroy R."/>
        </authorList>
    </citation>
    <scope>NUCLEOTIDE SEQUENCE</scope>
    <source>
        <strain evidence="3">CHK32-1732</strain>
    </source>
</reference>
<proteinExistence type="predicted"/>
<evidence type="ECO:0000313" key="3">
    <source>
        <dbReference type="EMBL" id="HIW90788.1"/>
    </source>
</evidence>
<name>A0A9D1RPD9_9CORY</name>